<dbReference type="AlphaFoldDB" id="A0AAW1U8G7"/>
<evidence type="ECO:0000256" key="6">
    <source>
        <dbReference type="SAM" id="Phobius"/>
    </source>
</evidence>
<evidence type="ECO:0000256" key="2">
    <source>
        <dbReference type="ARBA" id="ARBA00009045"/>
    </source>
</evidence>
<evidence type="ECO:0000313" key="7">
    <source>
        <dbReference type="EMBL" id="KAK9876903.1"/>
    </source>
</evidence>
<dbReference type="GO" id="GO:0016020">
    <property type="term" value="C:membrane"/>
    <property type="evidence" value="ECO:0007669"/>
    <property type="project" value="UniProtKB-SubCell"/>
</dbReference>
<feature type="transmembrane region" description="Helical" evidence="6">
    <location>
        <begin position="12"/>
        <end position="33"/>
    </location>
</feature>
<accession>A0AAW1U8G7</accession>
<dbReference type="InterPro" id="IPR051739">
    <property type="entry name" value="Rhomboid_IM_Serine_Proteases"/>
</dbReference>
<dbReference type="GO" id="GO:0004252">
    <property type="term" value="F:serine-type endopeptidase activity"/>
    <property type="evidence" value="ECO:0007669"/>
    <property type="project" value="TreeGrafter"/>
</dbReference>
<feature type="transmembrane region" description="Helical" evidence="6">
    <location>
        <begin position="73"/>
        <end position="94"/>
    </location>
</feature>
<dbReference type="Proteomes" id="UP001431783">
    <property type="component" value="Unassembled WGS sequence"/>
</dbReference>
<dbReference type="PANTHER" id="PTHR45840:SF10">
    <property type="entry name" value="RHOMBOID PROTEASE"/>
    <property type="match status" value="1"/>
</dbReference>
<evidence type="ECO:0000256" key="5">
    <source>
        <dbReference type="ARBA" id="ARBA00023136"/>
    </source>
</evidence>
<keyword evidence="4 6" id="KW-1133">Transmembrane helix</keyword>
<dbReference type="SUPFAM" id="SSF144091">
    <property type="entry name" value="Rhomboid-like"/>
    <property type="match status" value="1"/>
</dbReference>
<dbReference type="InterPro" id="IPR035952">
    <property type="entry name" value="Rhomboid-like_sf"/>
</dbReference>
<organism evidence="7 8">
    <name type="scientific">Henosepilachna vigintioctopunctata</name>
    <dbReference type="NCBI Taxonomy" id="420089"/>
    <lineage>
        <taxon>Eukaryota</taxon>
        <taxon>Metazoa</taxon>
        <taxon>Ecdysozoa</taxon>
        <taxon>Arthropoda</taxon>
        <taxon>Hexapoda</taxon>
        <taxon>Insecta</taxon>
        <taxon>Pterygota</taxon>
        <taxon>Neoptera</taxon>
        <taxon>Endopterygota</taxon>
        <taxon>Coleoptera</taxon>
        <taxon>Polyphaga</taxon>
        <taxon>Cucujiformia</taxon>
        <taxon>Coccinelloidea</taxon>
        <taxon>Coccinellidae</taxon>
        <taxon>Epilachninae</taxon>
        <taxon>Epilachnini</taxon>
        <taxon>Henosepilachna</taxon>
    </lineage>
</organism>
<keyword evidence="8" id="KW-1185">Reference proteome</keyword>
<comment type="similarity">
    <text evidence="2">Belongs to the peptidase S54 family.</text>
</comment>
<dbReference type="EMBL" id="JARQZJ010000039">
    <property type="protein sequence ID" value="KAK9876903.1"/>
    <property type="molecule type" value="Genomic_DNA"/>
</dbReference>
<name>A0AAW1U8G7_9CUCU</name>
<evidence type="ECO:0000256" key="3">
    <source>
        <dbReference type="ARBA" id="ARBA00022692"/>
    </source>
</evidence>
<dbReference type="PANTHER" id="PTHR45840">
    <property type="entry name" value="RHOMBOID-RELATED PROTEIN"/>
    <property type="match status" value="1"/>
</dbReference>
<keyword evidence="3 6" id="KW-0812">Transmembrane</keyword>
<feature type="transmembrane region" description="Helical" evidence="6">
    <location>
        <begin position="39"/>
        <end position="61"/>
    </location>
</feature>
<evidence type="ECO:0000313" key="8">
    <source>
        <dbReference type="Proteomes" id="UP001431783"/>
    </source>
</evidence>
<keyword evidence="5 6" id="KW-0472">Membrane</keyword>
<reference evidence="7 8" key="1">
    <citation type="submission" date="2023-03" db="EMBL/GenBank/DDBJ databases">
        <title>Genome insight into feeding habits of ladybird beetles.</title>
        <authorList>
            <person name="Li H.-S."/>
            <person name="Huang Y.-H."/>
            <person name="Pang H."/>
        </authorList>
    </citation>
    <scope>NUCLEOTIDE SEQUENCE [LARGE SCALE GENOMIC DNA]</scope>
    <source>
        <strain evidence="7">SYSU_2023b</strain>
        <tissue evidence="7">Whole body</tissue>
    </source>
</reference>
<evidence type="ECO:0008006" key="9">
    <source>
        <dbReference type="Google" id="ProtNLM"/>
    </source>
</evidence>
<evidence type="ECO:0000256" key="4">
    <source>
        <dbReference type="ARBA" id="ARBA00022989"/>
    </source>
</evidence>
<comment type="caution">
    <text evidence="7">The sequence shown here is derived from an EMBL/GenBank/DDBJ whole genome shotgun (WGS) entry which is preliminary data.</text>
</comment>
<protein>
    <recommendedName>
        <fullName evidence="9">Rhomboid-like protein</fullName>
    </recommendedName>
</protein>
<sequence length="107" mass="12163">MSNYENTKYKIYRSICIIVIVLSDISFNLYHYFSRDEPLISWEAHVFGGVTGLVLGMVVYNNTSGLQQKRKDVCSTFSLIFYVLLIISLVIITIDTESSVSIAKRKA</sequence>
<comment type="subcellular location">
    <subcellularLocation>
        <location evidence="1">Membrane</location>
        <topology evidence="1">Multi-pass membrane protein</topology>
    </subcellularLocation>
</comment>
<gene>
    <name evidence="7" type="ORF">WA026_015939</name>
</gene>
<proteinExistence type="inferred from homology"/>
<evidence type="ECO:0000256" key="1">
    <source>
        <dbReference type="ARBA" id="ARBA00004141"/>
    </source>
</evidence>